<keyword evidence="3" id="KW-1185">Reference proteome</keyword>
<evidence type="ECO:0000313" key="2">
    <source>
        <dbReference type="EMBL" id="SMP65712.1"/>
    </source>
</evidence>
<sequence length="159" mass="18324">MRRKPVEPSHFEILDQETEPSGKGQHQPQWVRLNQNPPTSVGITLRMGTITIEVTDGFDSQLLGEVIQVYLAVGPTDLRKSIDCLSVIVQEHFQLDTFSRGLYVFCNRLFELERELPEDRYTARLEQSRPVLEAFLAWLKENKPPPFPSHPWEKPLLTA</sequence>
<gene>
    <name evidence="2" type="ORF">SAMN06296020_11319</name>
</gene>
<feature type="compositionally biased region" description="Basic and acidic residues" evidence="1">
    <location>
        <begin position="1"/>
        <end position="13"/>
    </location>
</feature>
<evidence type="ECO:0000256" key="1">
    <source>
        <dbReference type="SAM" id="MobiDB-lite"/>
    </source>
</evidence>
<dbReference type="InterPro" id="IPR008878">
    <property type="entry name" value="Transposase_IS66_Orf2"/>
</dbReference>
<dbReference type="Proteomes" id="UP001158066">
    <property type="component" value="Unassembled WGS sequence"/>
</dbReference>
<accession>A0AA46AK15</accession>
<feature type="compositionally biased region" description="Polar residues" evidence="1">
    <location>
        <begin position="24"/>
        <end position="35"/>
    </location>
</feature>
<reference evidence="2" key="1">
    <citation type="submission" date="2017-05" db="EMBL/GenBank/DDBJ databases">
        <authorList>
            <person name="Varghese N."/>
            <person name="Submissions S."/>
        </authorList>
    </citation>
    <scope>NUCLEOTIDE SEQUENCE</scope>
    <source>
        <strain evidence="2">Su22</strain>
    </source>
</reference>
<dbReference type="Pfam" id="PF05717">
    <property type="entry name" value="TnpB_IS66"/>
    <property type="match status" value="1"/>
</dbReference>
<feature type="region of interest" description="Disordered" evidence="1">
    <location>
        <begin position="1"/>
        <end position="35"/>
    </location>
</feature>
<evidence type="ECO:0000313" key="3">
    <source>
        <dbReference type="Proteomes" id="UP001158066"/>
    </source>
</evidence>
<dbReference type="AlphaFoldDB" id="A0AA46AK15"/>
<organism evidence="2 3">
    <name type="scientific">Anoxynatronum buryatiense</name>
    <dbReference type="NCBI Taxonomy" id="489973"/>
    <lineage>
        <taxon>Bacteria</taxon>
        <taxon>Bacillati</taxon>
        <taxon>Bacillota</taxon>
        <taxon>Clostridia</taxon>
        <taxon>Eubacteriales</taxon>
        <taxon>Clostridiaceae</taxon>
        <taxon>Anoxynatronum</taxon>
    </lineage>
</organism>
<proteinExistence type="predicted"/>
<comment type="caution">
    <text evidence="2">The sequence shown here is derived from an EMBL/GenBank/DDBJ whole genome shotgun (WGS) entry which is preliminary data.</text>
</comment>
<protein>
    <submittedName>
        <fullName evidence="2">Transposase IS66 family protein</fullName>
    </submittedName>
</protein>
<dbReference type="EMBL" id="FXUF01000013">
    <property type="protein sequence ID" value="SMP65712.1"/>
    <property type="molecule type" value="Genomic_DNA"/>
</dbReference>
<name>A0AA46AK15_9CLOT</name>